<name>A0AAN9T1J3_PSOTE</name>
<organism evidence="1 2">
    <name type="scientific">Psophocarpus tetragonolobus</name>
    <name type="common">Winged bean</name>
    <name type="synonym">Dolichos tetragonolobus</name>
    <dbReference type="NCBI Taxonomy" id="3891"/>
    <lineage>
        <taxon>Eukaryota</taxon>
        <taxon>Viridiplantae</taxon>
        <taxon>Streptophyta</taxon>
        <taxon>Embryophyta</taxon>
        <taxon>Tracheophyta</taxon>
        <taxon>Spermatophyta</taxon>
        <taxon>Magnoliopsida</taxon>
        <taxon>eudicotyledons</taxon>
        <taxon>Gunneridae</taxon>
        <taxon>Pentapetalae</taxon>
        <taxon>rosids</taxon>
        <taxon>fabids</taxon>
        <taxon>Fabales</taxon>
        <taxon>Fabaceae</taxon>
        <taxon>Papilionoideae</taxon>
        <taxon>50 kb inversion clade</taxon>
        <taxon>NPAAA clade</taxon>
        <taxon>indigoferoid/millettioid clade</taxon>
        <taxon>Phaseoleae</taxon>
        <taxon>Psophocarpus</taxon>
    </lineage>
</organism>
<gene>
    <name evidence="1" type="ORF">VNO78_01354</name>
</gene>
<sequence>MLSLVTTQTEWERVNSLSRDIGLGYYCFSFTTGHFTFEIVLNFSSKSIEAIVGDGNDDNIDKRGGSIKHMTLMIFFSALRFSSHRNASNSFYLFSATLIDALDPSLAPSASPLVSKPHGGSPLLASN</sequence>
<dbReference type="Proteomes" id="UP001386955">
    <property type="component" value="Unassembled WGS sequence"/>
</dbReference>
<keyword evidence="2" id="KW-1185">Reference proteome</keyword>
<accession>A0AAN9T1J3</accession>
<evidence type="ECO:0000313" key="2">
    <source>
        <dbReference type="Proteomes" id="UP001386955"/>
    </source>
</evidence>
<reference evidence="1 2" key="1">
    <citation type="submission" date="2024-01" db="EMBL/GenBank/DDBJ databases">
        <title>The genomes of 5 underutilized Papilionoideae crops provide insights into root nodulation and disease resistanc.</title>
        <authorList>
            <person name="Jiang F."/>
        </authorList>
    </citation>
    <scope>NUCLEOTIDE SEQUENCE [LARGE SCALE GENOMIC DNA]</scope>
    <source>
        <strain evidence="1">DUOXIRENSHENG_FW03</strain>
        <tissue evidence="1">Leaves</tissue>
    </source>
</reference>
<protein>
    <submittedName>
        <fullName evidence="1">Uncharacterized protein</fullName>
    </submittedName>
</protein>
<proteinExistence type="predicted"/>
<dbReference type="AlphaFoldDB" id="A0AAN9T1J3"/>
<comment type="caution">
    <text evidence="1">The sequence shown here is derived from an EMBL/GenBank/DDBJ whole genome shotgun (WGS) entry which is preliminary data.</text>
</comment>
<dbReference type="EMBL" id="JAYMYS010000001">
    <property type="protein sequence ID" value="KAK7410518.1"/>
    <property type="molecule type" value="Genomic_DNA"/>
</dbReference>
<evidence type="ECO:0000313" key="1">
    <source>
        <dbReference type="EMBL" id="KAK7410518.1"/>
    </source>
</evidence>